<sequence length="80" mass="8923">MPLPLLHLKRLFTAWRLNNMLSVTDSSVPIVFCEGLKDGLDPVFLHQIIPPGQASSRPVGGKLSMRAFIEGYLTDYNQPN</sequence>
<dbReference type="Proteomes" id="UP000076962">
    <property type="component" value="Unassembled WGS sequence"/>
</dbReference>
<comment type="caution">
    <text evidence="1">The sequence shown here is derived from an EMBL/GenBank/DDBJ whole genome shotgun (WGS) entry which is preliminary data.</text>
</comment>
<gene>
    <name evidence="1" type="ORF">THIOM_002639</name>
</gene>
<protein>
    <submittedName>
        <fullName evidence="1">Uncharacterized protein</fullName>
    </submittedName>
</protein>
<evidence type="ECO:0000313" key="1">
    <source>
        <dbReference type="EMBL" id="OAD21589.1"/>
    </source>
</evidence>
<dbReference type="AlphaFoldDB" id="A0A176S0X4"/>
<keyword evidence="2" id="KW-1185">Reference proteome</keyword>
<dbReference type="EMBL" id="LUTY01001527">
    <property type="protein sequence ID" value="OAD21589.1"/>
    <property type="molecule type" value="Genomic_DNA"/>
</dbReference>
<name>A0A176S0X4_9GAMM</name>
<reference evidence="1 2" key="1">
    <citation type="submission" date="2016-05" db="EMBL/GenBank/DDBJ databases">
        <title>Single-cell genome of chain-forming Candidatus Thiomargarita nelsonii and comparison to other large sulfur-oxidizing bacteria.</title>
        <authorList>
            <person name="Winkel M."/>
            <person name="Salman V."/>
            <person name="Woyke T."/>
            <person name="Schulz-Vogt H."/>
            <person name="Richter M."/>
            <person name="Flood B."/>
            <person name="Bailey J."/>
            <person name="Amann R."/>
            <person name="Mussmann M."/>
        </authorList>
    </citation>
    <scope>NUCLEOTIDE SEQUENCE [LARGE SCALE GENOMIC DNA]</scope>
    <source>
        <strain evidence="1 2">THI036</strain>
    </source>
</reference>
<accession>A0A176S0X4</accession>
<evidence type="ECO:0000313" key="2">
    <source>
        <dbReference type="Proteomes" id="UP000076962"/>
    </source>
</evidence>
<proteinExistence type="predicted"/>
<organism evidence="1 2">
    <name type="scientific">Candidatus Thiomargarita nelsonii</name>
    <dbReference type="NCBI Taxonomy" id="1003181"/>
    <lineage>
        <taxon>Bacteria</taxon>
        <taxon>Pseudomonadati</taxon>
        <taxon>Pseudomonadota</taxon>
        <taxon>Gammaproteobacteria</taxon>
        <taxon>Thiotrichales</taxon>
        <taxon>Thiotrichaceae</taxon>
        <taxon>Thiomargarita</taxon>
    </lineage>
</organism>